<dbReference type="OrthoDB" id="5763254at2"/>
<proteinExistence type="predicted"/>
<keyword evidence="1" id="KW-0732">Signal</keyword>
<reference evidence="2 3" key="1">
    <citation type="submission" date="2018-06" db="EMBL/GenBank/DDBJ databases">
        <title>Genomic Encyclopedia of Archaeal and Bacterial Type Strains, Phase II (KMG-II): from individual species to whole genera.</title>
        <authorList>
            <person name="Goeker M."/>
        </authorList>
    </citation>
    <scope>NUCLEOTIDE SEQUENCE [LARGE SCALE GENOMIC DNA]</scope>
    <source>
        <strain evidence="2 3">CFPB 3232</strain>
    </source>
</reference>
<evidence type="ECO:0000256" key="1">
    <source>
        <dbReference type="SAM" id="SignalP"/>
    </source>
</evidence>
<dbReference type="EMBL" id="QLTA01000036">
    <property type="protein sequence ID" value="RAR77530.1"/>
    <property type="molecule type" value="Genomic_DNA"/>
</dbReference>
<feature type="chain" id="PRO_5016345117" description="Surface layer protein NpdA" evidence="1">
    <location>
        <begin position="22"/>
        <end position="536"/>
    </location>
</feature>
<feature type="signal peptide" evidence="1">
    <location>
        <begin position="1"/>
        <end position="21"/>
    </location>
</feature>
<evidence type="ECO:0008006" key="4">
    <source>
        <dbReference type="Google" id="ProtNLM"/>
    </source>
</evidence>
<dbReference type="Proteomes" id="UP000248856">
    <property type="component" value="Unassembled WGS sequence"/>
</dbReference>
<name>A0A328YUV2_9BURK</name>
<organism evidence="2 3">
    <name type="scientific">Paracidovorax anthurii</name>
    <dbReference type="NCBI Taxonomy" id="78229"/>
    <lineage>
        <taxon>Bacteria</taxon>
        <taxon>Pseudomonadati</taxon>
        <taxon>Pseudomonadota</taxon>
        <taxon>Betaproteobacteria</taxon>
        <taxon>Burkholderiales</taxon>
        <taxon>Comamonadaceae</taxon>
        <taxon>Paracidovorax</taxon>
    </lineage>
</organism>
<gene>
    <name evidence="2" type="ORF">AX018_103610</name>
</gene>
<evidence type="ECO:0000313" key="2">
    <source>
        <dbReference type="EMBL" id="RAR77530.1"/>
    </source>
</evidence>
<accession>A0A328YUV2</accession>
<sequence>MPSLDIARAAGALLLCGCGLAAPTLAGVIPGTGTTPSRTQLGTTDAVALQIAPGNTGHVLLVPYYTAQQGQMTVLHLVNTDLSNGKAVKLRFRGAANGDSLLTLTVLLSAGDVWTGAVTAGADGRAQLVTADNSCTSPRLSPGVAQAFVTDRLNPAWTAQERANHTREGAIEAIVAADIPSSAVYGAAGQANSALYTAIRQVNDVAPCTQSDIDAALLQDTSDEATAAGRGFATPSGGVGGTWYIMDVPAATTFTSAMTTLQAVTSAGQPARGNYVLFPPTDEAIGQPERYTADPLLVSAGLAARQKDIDGTTESPTLGAVIQARAFDLPDLSTPYYLPASEFNARRTAGQTSEVLAAREVRNQYSMETSISAQTDWVLATPTKRYGVAMDYATGLRTFSVVPPSGTGDQYYYSGNTVVSGSQVCHTGTGWQFLVASRDATISTSGAVVPTTLPLVPRSCGAVSVVSFGGSSPLSASVALSPVRNGFASGWATLQLNDIPGLPMIGAAFTKLVNPSATPGVAGHYGLLYPHMIRQP</sequence>
<dbReference type="AlphaFoldDB" id="A0A328YUV2"/>
<comment type="caution">
    <text evidence="2">The sequence shown here is derived from an EMBL/GenBank/DDBJ whole genome shotgun (WGS) entry which is preliminary data.</text>
</comment>
<evidence type="ECO:0000313" key="3">
    <source>
        <dbReference type="Proteomes" id="UP000248856"/>
    </source>
</evidence>
<keyword evidence="3" id="KW-1185">Reference proteome</keyword>
<dbReference type="RefSeq" id="WP_111879286.1">
    <property type="nucleotide sequence ID" value="NZ_CBCSGC010000264.1"/>
</dbReference>
<protein>
    <recommendedName>
        <fullName evidence="4">Surface layer protein NpdA</fullName>
    </recommendedName>
</protein>